<reference evidence="6" key="1">
    <citation type="submission" date="2022-11" db="EMBL/GenBank/DDBJ databases">
        <title>Centuries of genome instability and evolution in soft-shell clam transmissible cancer (bioRxiv).</title>
        <authorList>
            <person name="Hart S.F.M."/>
            <person name="Yonemitsu M.A."/>
            <person name="Giersch R.M."/>
            <person name="Beal B.F."/>
            <person name="Arriagada G."/>
            <person name="Davis B.W."/>
            <person name="Ostrander E.A."/>
            <person name="Goff S.P."/>
            <person name="Metzger M.J."/>
        </authorList>
    </citation>
    <scope>NUCLEOTIDE SEQUENCE</scope>
    <source>
        <strain evidence="6">MELC-2E11</strain>
        <tissue evidence="6">Siphon/mantle</tissue>
    </source>
</reference>
<dbReference type="InterPro" id="IPR003732">
    <property type="entry name" value="Daa-tRNA_deacyls_DTD"/>
</dbReference>
<evidence type="ECO:0000313" key="6">
    <source>
        <dbReference type="EMBL" id="WAR20025.1"/>
    </source>
</evidence>
<comment type="similarity">
    <text evidence="1">Belongs to the DTD family.</text>
</comment>
<gene>
    <name evidence="6" type="ORF">MAR_001863</name>
</gene>
<feature type="compositionally biased region" description="Polar residues" evidence="5">
    <location>
        <begin position="119"/>
        <end position="137"/>
    </location>
</feature>
<dbReference type="Proteomes" id="UP001164746">
    <property type="component" value="Chromosome 11"/>
</dbReference>
<feature type="region of interest" description="Disordered" evidence="5">
    <location>
        <begin position="73"/>
        <end position="137"/>
    </location>
</feature>
<name>A0ABY7FD55_MYAAR</name>
<sequence>ARKILSLRLFDAENGKKWDKSVGNKLDFHDAMGPDLAPQFYENFLQLMKQNYAEDKIKNGVFGADMQVHIQNDGPVTIPLESPENLPEPKVRKPQGGKNANQNQSSSSLSKEGQKQSSASLSDSVETATENAASGDS</sequence>
<dbReference type="Gene3D" id="3.50.80.10">
    <property type="entry name" value="D-tyrosyl-tRNA(Tyr) deacylase"/>
    <property type="match status" value="1"/>
</dbReference>
<evidence type="ECO:0000256" key="4">
    <source>
        <dbReference type="ARBA" id="ARBA00048018"/>
    </source>
</evidence>
<evidence type="ECO:0000256" key="3">
    <source>
        <dbReference type="ARBA" id="ARBA00047676"/>
    </source>
</evidence>
<feature type="non-terminal residue" evidence="6">
    <location>
        <position position="1"/>
    </location>
</feature>
<evidence type="ECO:0000313" key="7">
    <source>
        <dbReference type="Proteomes" id="UP001164746"/>
    </source>
</evidence>
<dbReference type="PANTHER" id="PTHR10472">
    <property type="entry name" value="D-TYROSYL-TRNA TYR DEACYLASE"/>
    <property type="match status" value="1"/>
</dbReference>
<comment type="catalytic activity">
    <reaction evidence="4">
        <text>a D-aminoacyl-tRNA + H2O = a tRNA + a D-alpha-amino acid + H(+)</text>
        <dbReference type="Rhea" id="RHEA:13953"/>
        <dbReference type="Rhea" id="RHEA-COMP:10123"/>
        <dbReference type="Rhea" id="RHEA-COMP:10124"/>
        <dbReference type="ChEBI" id="CHEBI:15377"/>
        <dbReference type="ChEBI" id="CHEBI:15378"/>
        <dbReference type="ChEBI" id="CHEBI:59871"/>
        <dbReference type="ChEBI" id="CHEBI:78442"/>
        <dbReference type="ChEBI" id="CHEBI:79333"/>
        <dbReference type="EC" id="3.1.1.96"/>
    </reaction>
</comment>
<dbReference type="PANTHER" id="PTHR10472:SF5">
    <property type="entry name" value="D-AMINOACYL-TRNA DEACYLASE 1"/>
    <property type="match status" value="1"/>
</dbReference>
<dbReference type="EC" id="3.1.1.96" evidence="2"/>
<proteinExistence type="inferred from homology"/>
<protein>
    <recommendedName>
        <fullName evidence="2">D-aminoacyl-tRNA deacylase</fullName>
        <ecNumber evidence="2">3.1.1.96</ecNumber>
    </recommendedName>
</protein>
<dbReference type="EMBL" id="CP111022">
    <property type="protein sequence ID" value="WAR20025.1"/>
    <property type="molecule type" value="Genomic_DNA"/>
</dbReference>
<evidence type="ECO:0000256" key="1">
    <source>
        <dbReference type="ARBA" id="ARBA00009673"/>
    </source>
</evidence>
<feature type="compositionally biased region" description="Low complexity" evidence="5">
    <location>
        <begin position="96"/>
        <end position="118"/>
    </location>
</feature>
<dbReference type="SUPFAM" id="SSF69500">
    <property type="entry name" value="DTD-like"/>
    <property type="match status" value="1"/>
</dbReference>
<dbReference type="Pfam" id="PF02580">
    <property type="entry name" value="Tyr_Deacylase"/>
    <property type="match status" value="1"/>
</dbReference>
<dbReference type="InterPro" id="IPR023509">
    <property type="entry name" value="DTD-like_sf"/>
</dbReference>
<organism evidence="6 7">
    <name type="scientific">Mya arenaria</name>
    <name type="common">Soft-shell clam</name>
    <dbReference type="NCBI Taxonomy" id="6604"/>
    <lineage>
        <taxon>Eukaryota</taxon>
        <taxon>Metazoa</taxon>
        <taxon>Spiralia</taxon>
        <taxon>Lophotrochozoa</taxon>
        <taxon>Mollusca</taxon>
        <taxon>Bivalvia</taxon>
        <taxon>Autobranchia</taxon>
        <taxon>Heteroconchia</taxon>
        <taxon>Euheterodonta</taxon>
        <taxon>Imparidentia</taxon>
        <taxon>Neoheterodontei</taxon>
        <taxon>Myida</taxon>
        <taxon>Myoidea</taxon>
        <taxon>Myidae</taxon>
        <taxon>Mya</taxon>
    </lineage>
</organism>
<evidence type="ECO:0000256" key="2">
    <source>
        <dbReference type="ARBA" id="ARBA00013056"/>
    </source>
</evidence>
<comment type="catalytic activity">
    <reaction evidence="3">
        <text>glycyl-tRNA(Ala) + H2O = tRNA(Ala) + glycine + H(+)</text>
        <dbReference type="Rhea" id="RHEA:53744"/>
        <dbReference type="Rhea" id="RHEA-COMP:9657"/>
        <dbReference type="Rhea" id="RHEA-COMP:13640"/>
        <dbReference type="ChEBI" id="CHEBI:15377"/>
        <dbReference type="ChEBI" id="CHEBI:15378"/>
        <dbReference type="ChEBI" id="CHEBI:57305"/>
        <dbReference type="ChEBI" id="CHEBI:78442"/>
        <dbReference type="ChEBI" id="CHEBI:78522"/>
        <dbReference type="EC" id="3.1.1.96"/>
    </reaction>
</comment>
<accession>A0ABY7FD55</accession>
<evidence type="ECO:0000256" key="5">
    <source>
        <dbReference type="SAM" id="MobiDB-lite"/>
    </source>
</evidence>
<keyword evidence="7" id="KW-1185">Reference proteome</keyword>